<name>N8NW89_9GAMM</name>
<accession>N8NW89</accession>
<dbReference type="HOGENOM" id="CLU_2550566_0_0_6"/>
<gene>
    <name evidence="1" type="ORF">F994_02763</name>
</gene>
<proteinExistence type="predicted"/>
<evidence type="ECO:0000313" key="2">
    <source>
        <dbReference type="Proteomes" id="UP000013086"/>
    </source>
</evidence>
<protein>
    <submittedName>
        <fullName evidence="1">Uncharacterized protein</fullName>
    </submittedName>
</protein>
<dbReference type="Proteomes" id="UP000013086">
    <property type="component" value="Unassembled WGS sequence"/>
</dbReference>
<sequence length="82" mass="9593">MKQSTEQVKSYDAGDLTDAHSLAECHLKWSHLLIRHIKRNVEQNQLSDNLELLEFSDYIVGTFIEKHKAKSKMYEAEWCAQL</sequence>
<dbReference type="AlphaFoldDB" id="N8NW89"/>
<reference evidence="1 2" key="1">
    <citation type="submission" date="2013-02" db="EMBL/GenBank/DDBJ databases">
        <title>The Genome Sequence of Acinetobacter sp. ANC 3994.</title>
        <authorList>
            <consortium name="The Broad Institute Genome Sequencing Platform"/>
            <consortium name="The Broad Institute Genome Sequencing Center for Infectious Disease"/>
            <person name="Cerqueira G."/>
            <person name="Feldgarden M."/>
            <person name="Courvalin P."/>
            <person name="Perichon B."/>
            <person name="Grillot-Courvalin C."/>
            <person name="Clermont D."/>
            <person name="Rocha E."/>
            <person name="Yoon E.-J."/>
            <person name="Nemec A."/>
            <person name="Walker B."/>
            <person name="Young S.K."/>
            <person name="Zeng Q."/>
            <person name="Gargeya S."/>
            <person name="Fitzgerald M."/>
            <person name="Haas B."/>
            <person name="Abouelleil A."/>
            <person name="Alvarado L."/>
            <person name="Arachchi H.M."/>
            <person name="Berlin A.M."/>
            <person name="Chapman S.B."/>
            <person name="Dewar J."/>
            <person name="Goldberg J."/>
            <person name="Griggs A."/>
            <person name="Gujja S."/>
            <person name="Hansen M."/>
            <person name="Howarth C."/>
            <person name="Imamovic A."/>
            <person name="Larimer J."/>
            <person name="McCowan C."/>
            <person name="Murphy C."/>
            <person name="Neiman D."/>
            <person name="Pearson M."/>
            <person name="Priest M."/>
            <person name="Roberts A."/>
            <person name="Saif S."/>
            <person name="Shea T."/>
            <person name="Sisk P."/>
            <person name="Sykes S."/>
            <person name="Wortman J."/>
            <person name="Nusbaum C."/>
            <person name="Birren B."/>
        </authorList>
    </citation>
    <scope>NUCLEOTIDE SEQUENCE [LARGE SCALE GENOMIC DNA]</scope>
    <source>
        <strain evidence="1 2">ANC 3994</strain>
    </source>
</reference>
<dbReference type="EMBL" id="APOH01000021">
    <property type="protein sequence ID" value="ENU18636.1"/>
    <property type="molecule type" value="Genomic_DNA"/>
</dbReference>
<comment type="caution">
    <text evidence="1">The sequence shown here is derived from an EMBL/GenBank/DDBJ whole genome shotgun (WGS) entry which is preliminary data.</text>
</comment>
<dbReference type="RefSeq" id="WP_004649365.1">
    <property type="nucleotide sequence ID" value="NZ_KB849166.1"/>
</dbReference>
<organism evidence="1 2">
    <name type="scientific">Acinetobacter bohemicus ANC 3994</name>
    <dbReference type="NCBI Taxonomy" id="1217715"/>
    <lineage>
        <taxon>Bacteria</taxon>
        <taxon>Pseudomonadati</taxon>
        <taxon>Pseudomonadota</taxon>
        <taxon>Gammaproteobacteria</taxon>
        <taxon>Moraxellales</taxon>
        <taxon>Moraxellaceae</taxon>
        <taxon>Acinetobacter</taxon>
    </lineage>
</organism>
<dbReference type="PATRIC" id="fig|1217715.3.peg.2701"/>
<evidence type="ECO:0000313" key="1">
    <source>
        <dbReference type="EMBL" id="ENU18636.1"/>
    </source>
</evidence>